<accession>A0A448X939</accession>
<dbReference type="Proteomes" id="UP000784294">
    <property type="component" value="Unassembled WGS sequence"/>
</dbReference>
<dbReference type="Gene3D" id="1.25.10.10">
    <property type="entry name" value="Leucine-rich Repeat Variant"/>
    <property type="match status" value="1"/>
</dbReference>
<dbReference type="EMBL" id="CAAALY010120045">
    <property type="protein sequence ID" value="VEL31226.1"/>
    <property type="molecule type" value="Genomic_DNA"/>
</dbReference>
<sequence length="68" mass="7463">MIYGLLSGIYQLVLHHGQTSLGQTRLSILVSQQLGNKDPRVRAAALDLLASLERKIGNDQFWSGLGNE</sequence>
<reference evidence="1" key="1">
    <citation type="submission" date="2018-11" db="EMBL/GenBank/DDBJ databases">
        <authorList>
            <consortium name="Pathogen Informatics"/>
        </authorList>
    </citation>
    <scope>NUCLEOTIDE SEQUENCE</scope>
</reference>
<name>A0A448X939_9PLAT</name>
<evidence type="ECO:0000313" key="2">
    <source>
        <dbReference type="Proteomes" id="UP000784294"/>
    </source>
</evidence>
<proteinExistence type="predicted"/>
<dbReference type="InterPro" id="IPR011989">
    <property type="entry name" value="ARM-like"/>
</dbReference>
<protein>
    <recommendedName>
        <fullName evidence="3">HEAT repeat domain-containing protein</fullName>
    </recommendedName>
</protein>
<evidence type="ECO:0008006" key="3">
    <source>
        <dbReference type="Google" id="ProtNLM"/>
    </source>
</evidence>
<comment type="caution">
    <text evidence="1">The sequence shown here is derived from an EMBL/GenBank/DDBJ whole genome shotgun (WGS) entry which is preliminary data.</text>
</comment>
<keyword evidence="2" id="KW-1185">Reference proteome</keyword>
<gene>
    <name evidence="1" type="ORF">PXEA_LOCUS24666</name>
</gene>
<dbReference type="AlphaFoldDB" id="A0A448X939"/>
<organism evidence="1 2">
    <name type="scientific">Protopolystoma xenopodis</name>
    <dbReference type="NCBI Taxonomy" id="117903"/>
    <lineage>
        <taxon>Eukaryota</taxon>
        <taxon>Metazoa</taxon>
        <taxon>Spiralia</taxon>
        <taxon>Lophotrochozoa</taxon>
        <taxon>Platyhelminthes</taxon>
        <taxon>Monogenea</taxon>
        <taxon>Polyopisthocotylea</taxon>
        <taxon>Polystomatidea</taxon>
        <taxon>Polystomatidae</taxon>
        <taxon>Protopolystoma</taxon>
    </lineage>
</organism>
<evidence type="ECO:0000313" key="1">
    <source>
        <dbReference type="EMBL" id="VEL31226.1"/>
    </source>
</evidence>